<organism evidence="7 8">
    <name type="scientific">Marivivens donghaensis</name>
    <dbReference type="NCBI Taxonomy" id="1699413"/>
    <lineage>
        <taxon>Bacteria</taxon>
        <taxon>Pseudomonadati</taxon>
        <taxon>Pseudomonadota</taxon>
        <taxon>Alphaproteobacteria</taxon>
        <taxon>Rhodobacterales</taxon>
        <taxon>Paracoccaceae</taxon>
        <taxon>Marivivens group</taxon>
        <taxon>Marivivens</taxon>
    </lineage>
</organism>
<dbReference type="RefSeq" id="WP_167638187.1">
    <property type="nucleotide sequence ID" value="NZ_JAATOP010000006.1"/>
</dbReference>
<dbReference type="SUPFAM" id="SSF52425">
    <property type="entry name" value="Cryptochrome/photolyase, N-terminal domain"/>
    <property type="match status" value="1"/>
</dbReference>
<keyword evidence="5" id="KW-0157">Chromophore</keyword>
<dbReference type="Pfam" id="PF00875">
    <property type="entry name" value="DNA_photolyase"/>
    <property type="match status" value="1"/>
</dbReference>
<dbReference type="PANTHER" id="PTHR11455">
    <property type="entry name" value="CRYPTOCHROME"/>
    <property type="match status" value="1"/>
</dbReference>
<evidence type="ECO:0000256" key="1">
    <source>
        <dbReference type="ARBA" id="ARBA00001932"/>
    </source>
</evidence>
<evidence type="ECO:0000313" key="8">
    <source>
        <dbReference type="Proteomes" id="UP000709466"/>
    </source>
</evidence>
<evidence type="ECO:0000256" key="4">
    <source>
        <dbReference type="ARBA" id="ARBA00022827"/>
    </source>
</evidence>
<sequence>MSDNRPVLMWFRRDLRLSDHPALTAACNSGGPVIPVFIHDEIVETTGAAARMRWGMSIEALAKSLEEKGSKLILRKGNALEVLKDLIKETGAGVVHWSRLYDPACRERDTDVKSALKDMDIEAESHSGHLLFEPWTVETKDGGFYKVYTPMWNAVKGRELPSQLSAPSNIPAPDSWPKSDKLDDWNMDVDMRRGADIVKSYQVVGETSARSRLSSFTAHRIETYKEERDYPAIDAGSRLSENLTYGEIAPLSIWYAGQRARDEGKAGAEHFLKELVWREFAYHLIYHTPHITNDNWREKWNDFPWNTDERKKEVKAWKQGRTGEPFVDAAMREMYVTGTMHNRSRMIVASYLTKHLMTHWDVGMRWFEDCLTDWDPASNALGWQWTAGSGPDAAPYFRIYNPATQCDKFDENGTYRDTWIAEGRSNPAKEALQYFDAIPERWNMSADDAYPGRIIDLDEGRQRALEAYQGYKD</sequence>
<dbReference type="Gene3D" id="3.40.50.620">
    <property type="entry name" value="HUPs"/>
    <property type="match status" value="1"/>
</dbReference>
<dbReference type="Gene3D" id="1.10.579.10">
    <property type="entry name" value="DNA Cyclobutane Dipyrimidine Photolyase, subunit A, domain 3"/>
    <property type="match status" value="1"/>
</dbReference>
<evidence type="ECO:0000256" key="3">
    <source>
        <dbReference type="ARBA" id="ARBA00022630"/>
    </source>
</evidence>
<comment type="cofactor">
    <cofactor evidence="1">
        <name>(6R)-5,10-methylene-5,6,7,8-tetrahydrofolate</name>
        <dbReference type="ChEBI" id="CHEBI:15636"/>
    </cofactor>
</comment>
<dbReference type="InterPro" id="IPR005101">
    <property type="entry name" value="Cryptochr/Photolyase_FAD-bd"/>
</dbReference>
<dbReference type="InterPro" id="IPR006050">
    <property type="entry name" value="DNA_photolyase_N"/>
</dbReference>
<comment type="caution">
    <text evidence="7">The sequence shown here is derived from an EMBL/GenBank/DDBJ whole genome shotgun (WGS) entry which is preliminary data.</text>
</comment>
<dbReference type="PRINTS" id="PR00147">
    <property type="entry name" value="DNAPHOTLYASE"/>
</dbReference>
<evidence type="ECO:0000313" key="7">
    <source>
        <dbReference type="EMBL" id="NIY72799.1"/>
    </source>
</evidence>
<reference evidence="7 8" key="1">
    <citation type="submission" date="2020-03" db="EMBL/GenBank/DDBJ databases">
        <title>Bacterial isolates of synthetic phycosphere.</title>
        <authorList>
            <person name="Fu H."/>
            <person name="Moran M.A."/>
        </authorList>
    </citation>
    <scope>NUCLEOTIDE SEQUENCE [LARGE SCALE GENOMIC DNA]</scope>
    <source>
        <strain evidence="7 8">HF1</strain>
    </source>
</reference>
<comment type="similarity">
    <text evidence="5">Belongs to the DNA photolyase family.</text>
</comment>
<keyword evidence="4 5" id="KW-0274">FAD</keyword>
<protein>
    <submittedName>
        <fullName evidence="7">Deoxyribodipyrimidine photo-lyase</fullName>
    </submittedName>
</protein>
<dbReference type="EMBL" id="JAATOP010000006">
    <property type="protein sequence ID" value="NIY72799.1"/>
    <property type="molecule type" value="Genomic_DNA"/>
</dbReference>
<dbReference type="Gene3D" id="1.25.40.80">
    <property type="match status" value="1"/>
</dbReference>
<comment type="cofactor">
    <cofactor evidence="2">
        <name>FAD</name>
        <dbReference type="ChEBI" id="CHEBI:57692"/>
    </cofactor>
</comment>
<evidence type="ECO:0000256" key="2">
    <source>
        <dbReference type="ARBA" id="ARBA00001974"/>
    </source>
</evidence>
<dbReference type="InterPro" id="IPR036134">
    <property type="entry name" value="Crypto/Photolyase_FAD-like_sf"/>
</dbReference>
<keyword evidence="3 5" id="KW-0285">Flavoprotein</keyword>
<dbReference type="SUPFAM" id="SSF48173">
    <property type="entry name" value="Cryptochrome/photolyase FAD-binding domain"/>
    <property type="match status" value="1"/>
</dbReference>
<dbReference type="PROSITE" id="PS51645">
    <property type="entry name" value="PHR_CRY_ALPHA_BETA"/>
    <property type="match status" value="1"/>
</dbReference>
<dbReference type="Pfam" id="PF03441">
    <property type="entry name" value="FAD_binding_7"/>
    <property type="match status" value="1"/>
</dbReference>
<dbReference type="Proteomes" id="UP000709466">
    <property type="component" value="Unassembled WGS sequence"/>
</dbReference>
<dbReference type="InterPro" id="IPR002081">
    <property type="entry name" value="Cryptochrome/DNA_photolyase_1"/>
</dbReference>
<evidence type="ECO:0000259" key="6">
    <source>
        <dbReference type="PROSITE" id="PS51645"/>
    </source>
</evidence>
<name>A0ABX0VYA4_9RHOB</name>
<gene>
    <name evidence="7" type="ORF">HCZ30_10190</name>
</gene>
<accession>A0ABX0VYA4</accession>
<dbReference type="PANTHER" id="PTHR11455:SF9">
    <property type="entry name" value="CRYPTOCHROME CIRCADIAN CLOCK 5 ISOFORM X1"/>
    <property type="match status" value="1"/>
</dbReference>
<dbReference type="InterPro" id="IPR014729">
    <property type="entry name" value="Rossmann-like_a/b/a_fold"/>
</dbReference>
<keyword evidence="8" id="KW-1185">Reference proteome</keyword>
<evidence type="ECO:0000256" key="5">
    <source>
        <dbReference type="RuleBase" id="RU004182"/>
    </source>
</evidence>
<dbReference type="InterPro" id="IPR036155">
    <property type="entry name" value="Crypto/Photolyase_N_sf"/>
</dbReference>
<feature type="domain" description="Photolyase/cryptochrome alpha/beta" evidence="6">
    <location>
        <begin position="5"/>
        <end position="131"/>
    </location>
</feature>
<proteinExistence type="inferred from homology"/>